<protein>
    <submittedName>
        <fullName evidence="1">Uncharacterized protein</fullName>
    </submittedName>
</protein>
<keyword evidence="2" id="KW-1185">Reference proteome</keyword>
<comment type="caution">
    <text evidence="1">The sequence shown here is derived from an EMBL/GenBank/DDBJ whole genome shotgun (WGS) entry which is preliminary data.</text>
</comment>
<dbReference type="EMBL" id="JAAMPC010000005">
    <property type="protein sequence ID" value="KAG2312583.1"/>
    <property type="molecule type" value="Genomic_DNA"/>
</dbReference>
<name>A0A8X7VK25_BRACI</name>
<gene>
    <name evidence="1" type="ORF">Bca52824_024140</name>
</gene>
<dbReference type="Proteomes" id="UP000886595">
    <property type="component" value="Unassembled WGS sequence"/>
</dbReference>
<reference evidence="1 2" key="1">
    <citation type="submission" date="2020-02" db="EMBL/GenBank/DDBJ databases">
        <authorList>
            <person name="Ma Q."/>
            <person name="Huang Y."/>
            <person name="Song X."/>
            <person name="Pei D."/>
        </authorList>
    </citation>
    <scope>NUCLEOTIDE SEQUENCE [LARGE SCALE GENOMIC DNA]</scope>
    <source>
        <strain evidence="1">Sxm20200214</strain>
        <tissue evidence="1">Leaf</tissue>
    </source>
</reference>
<evidence type="ECO:0000313" key="2">
    <source>
        <dbReference type="Proteomes" id="UP000886595"/>
    </source>
</evidence>
<organism evidence="1 2">
    <name type="scientific">Brassica carinata</name>
    <name type="common">Ethiopian mustard</name>
    <name type="synonym">Abyssinian cabbage</name>
    <dbReference type="NCBI Taxonomy" id="52824"/>
    <lineage>
        <taxon>Eukaryota</taxon>
        <taxon>Viridiplantae</taxon>
        <taxon>Streptophyta</taxon>
        <taxon>Embryophyta</taxon>
        <taxon>Tracheophyta</taxon>
        <taxon>Spermatophyta</taxon>
        <taxon>Magnoliopsida</taxon>
        <taxon>eudicotyledons</taxon>
        <taxon>Gunneridae</taxon>
        <taxon>Pentapetalae</taxon>
        <taxon>rosids</taxon>
        <taxon>malvids</taxon>
        <taxon>Brassicales</taxon>
        <taxon>Brassicaceae</taxon>
        <taxon>Brassiceae</taxon>
        <taxon>Brassica</taxon>
    </lineage>
</organism>
<sequence>MQRRWRGQPFHQSRACQVVESISSLFFISRTSINEREATVAILEKVGRHSYQNSHRLRDLEEAQTSPSR</sequence>
<accession>A0A8X7VK25</accession>
<proteinExistence type="predicted"/>
<evidence type="ECO:0000313" key="1">
    <source>
        <dbReference type="EMBL" id="KAG2312583.1"/>
    </source>
</evidence>
<dbReference type="AlphaFoldDB" id="A0A8X7VK25"/>